<feature type="domain" description="DUF4817" evidence="1">
    <location>
        <begin position="92"/>
        <end position="130"/>
    </location>
</feature>
<proteinExistence type="predicted"/>
<evidence type="ECO:0000313" key="2">
    <source>
        <dbReference type="EMBL" id="KAJ4435253.1"/>
    </source>
</evidence>
<evidence type="ECO:0000259" key="1">
    <source>
        <dbReference type="Pfam" id="PF16087"/>
    </source>
</evidence>
<dbReference type="InterPro" id="IPR032135">
    <property type="entry name" value="DUF4817"/>
</dbReference>
<gene>
    <name evidence="2" type="ORF">ANN_23831</name>
</gene>
<protein>
    <recommendedName>
        <fullName evidence="1">DUF4817 domain-containing protein</fullName>
    </recommendedName>
</protein>
<comment type="caution">
    <text evidence="2">The sequence shown here is derived from an EMBL/GenBank/DDBJ whole genome shotgun (WGS) entry which is preliminary data.</text>
</comment>
<evidence type="ECO:0000313" key="3">
    <source>
        <dbReference type="Proteomes" id="UP001148838"/>
    </source>
</evidence>
<keyword evidence="3" id="KW-1185">Reference proteome</keyword>
<dbReference type="Proteomes" id="UP001148838">
    <property type="component" value="Unassembled WGS sequence"/>
</dbReference>
<dbReference type="Pfam" id="PF16087">
    <property type="entry name" value="DUF4817"/>
    <property type="match status" value="1"/>
</dbReference>
<sequence>MSPGSNTDNYPAFAHIRLRENPGKELNQITYPDRKSNPDHLVSLPDTLTVTPQAGSPLYVLNIAHNRIRVLRSVAVDFRGTRAFFRQVINEEEYADIVYVYGLCDRSSLRAVAEYERRFPNRRVPYRRVFTVYGFG</sequence>
<dbReference type="EMBL" id="JAJSOF020000025">
    <property type="protein sequence ID" value="KAJ4435253.1"/>
    <property type="molecule type" value="Genomic_DNA"/>
</dbReference>
<accession>A0ABQ8SM64</accession>
<name>A0ABQ8SM64_PERAM</name>
<organism evidence="2 3">
    <name type="scientific">Periplaneta americana</name>
    <name type="common">American cockroach</name>
    <name type="synonym">Blatta americana</name>
    <dbReference type="NCBI Taxonomy" id="6978"/>
    <lineage>
        <taxon>Eukaryota</taxon>
        <taxon>Metazoa</taxon>
        <taxon>Ecdysozoa</taxon>
        <taxon>Arthropoda</taxon>
        <taxon>Hexapoda</taxon>
        <taxon>Insecta</taxon>
        <taxon>Pterygota</taxon>
        <taxon>Neoptera</taxon>
        <taxon>Polyneoptera</taxon>
        <taxon>Dictyoptera</taxon>
        <taxon>Blattodea</taxon>
        <taxon>Blattoidea</taxon>
        <taxon>Blattidae</taxon>
        <taxon>Blattinae</taxon>
        <taxon>Periplaneta</taxon>
    </lineage>
</organism>
<reference evidence="2 3" key="1">
    <citation type="journal article" date="2022" name="Allergy">
        <title>Genome assembly and annotation of Periplaneta americana reveal a comprehensive cockroach allergen profile.</title>
        <authorList>
            <person name="Wang L."/>
            <person name="Xiong Q."/>
            <person name="Saelim N."/>
            <person name="Wang L."/>
            <person name="Nong W."/>
            <person name="Wan A.T."/>
            <person name="Shi M."/>
            <person name="Liu X."/>
            <person name="Cao Q."/>
            <person name="Hui J.H.L."/>
            <person name="Sookrung N."/>
            <person name="Leung T.F."/>
            <person name="Tungtrongchitr A."/>
            <person name="Tsui S.K.W."/>
        </authorList>
    </citation>
    <scope>NUCLEOTIDE SEQUENCE [LARGE SCALE GENOMIC DNA]</scope>
    <source>
        <strain evidence="2">PWHHKU_190912</strain>
    </source>
</reference>